<keyword evidence="5 10" id="KW-1133">Transmembrane helix</keyword>
<dbReference type="CDD" id="cd12922">
    <property type="entry name" value="VKOR_5"/>
    <property type="match status" value="1"/>
</dbReference>
<dbReference type="GO" id="GO:0048038">
    <property type="term" value="F:quinone binding"/>
    <property type="evidence" value="ECO:0007669"/>
    <property type="project" value="UniProtKB-KW"/>
</dbReference>
<accession>D3Q7L0</accession>
<evidence type="ECO:0000256" key="10">
    <source>
        <dbReference type="SAM" id="Phobius"/>
    </source>
</evidence>
<feature type="transmembrane region" description="Helical" evidence="10">
    <location>
        <begin position="84"/>
        <end position="102"/>
    </location>
</feature>
<dbReference type="InterPro" id="IPR038354">
    <property type="entry name" value="VKOR_sf"/>
</dbReference>
<protein>
    <submittedName>
        <fullName evidence="12">Vitamin K epoxide reductase</fullName>
    </submittedName>
</protein>
<dbReference type="Pfam" id="PF07884">
    <property type="entry name" value="VKOR"/>
    <property type="match status" value="1"/>
</dbReference>
<feature type="transmembrane region" description="Helical" evidence="10">
    <location>
        <begin position="21"/>
        <end position="42"/>
    </location>
</feature>
<dbReference type="PANTHER" id="PTHR34573:SF1">
    <property type="entry name" value="VITAMIN K EPOXIDE REDUCTASE DOMAIN-CONTAINING PROTEIN"/>
    <property type="match status" value="1"/>
</dbReference>
<feature type="transmembrane region" description="Helical" evidence="10">
    <location>
        <begin position="136"/>
        <end position="156"/>
    </location>
</feature>
<dbReference type="KEGG" id="sna:Snas_4709"/>
<feature type="transmembrane region" description="Helical" evidence="10">
    <location>
        <begin position="177"/>
        <end position="201"/>
    </location>
</feature>
<proteinExistence type="inferred from homology"/>
<comment type="similarity">
    <text evidence="2">Belongs to the VKOR family.</text>
</comment>
<evidence type="ECO:0000256" key="2">
    <source>
        <dbReference type="ARBA" id="ARBA00006214"/>
    </source>
</evidence>
<evidence type="ECO:0000256" key="5">
    <source>
        <dbReference type="ARBA" id="ARBA00022989"/>
    </source>
</evidence>
<dbReference type="AlphaFoldDB" id="D3Q7L0"/>
<organism evidence="12 13">
    <name type="scientific">Stackebrandtia nassauensis (strain DSM 44728 / CIP 108903 / NRRL B-16338 / NBRC 102104 / LLR-40K-21)</name>
    <dbReference type="NCBI Taxonomy" id="446470"/>
    <lineage>
        <taxon>Bacteria</taxon>
        <taxon>Bacillati</taxon>
        <taxon>Actinomycetota</taxon>
        <taxon>Actinomycetes</taxon>
        <taxon>Glycomycetales</taxon>
        <taxon>Glycomycetaceae</taxon>
        <taxon>Stackebrandtia</taxon>
    </lineage>
</organism>
<evidence type="ECO:0000313" key="13">
    <source>
        <dbReference type="Proteomes" id="UP000000844"/>
    </source>
</evidence>
<evidence type="ECO:0000256" key="6">
    <source>
        <dbReference type="ARBA" id="ARBA00023002"/>
    </source>
</evidence>
<feature type="domain" description="Vitamin K epoxide reductase" evidence="11">
    <location>
        <begin position="20"/>
        <end position="161"/>
    </location>
</feature>
<dbReference type="InterPro" id="IPR041714">
    <property type="entry name" value="VKOR_Actinobacteria"/>
</dbReference>
<name>D3Q7L0_STANL</name>
<dbReference type="PANTHER" id="PTHR34573">
    <property type="entry name" value="VKC DOMAIN-CONTAINING PROTEIN"/>
    <property type="match status" value="1"/>
</dbReference>
<evidence type="ECO:0000256" key="7">
    <source>
        <dbReference type="ARBA" id="ARBA00023136"/>
    </source>
</evidence>
<comment type="subcellular location">
    <subcellularLocation>
        <location evidence="1">Membrane</location>
        <topology evidence="1">Multi-pass membrane protein</topology>
    </subcellularLocation>
</comment>
<evidence type="ECO:0000256" key="1">
    <source>
        <dbReference type="ARBA" id="ARBA00004141"/>
    </source>
</evidence>
<evidence type="ECO:0000256" key="3">
    <source>
        <dbReference type="ARBA" id="ARBA00022692"/>
    </source>
</evidence>
<dbReference type="SMART" id="SM00756">
    <property type="entry name" value="VKc"/>
    <property type="match status" value="1"/>
</dbReference>
<keyword evidence="6" id="KW-0560">Oxidoreductase</keyword>
<evidence type="ECO:0000256" key="4">
    <source>
        <dbReference type="ARBA" id="ARBA00022719"/>
    </source>
</evidence>
<dbReference type="InterPro" id="IPR012932">
    <property type="entry name" value="VKOR"/>
</dbReference>
<dbReference type="STRING" id="446470.Snas_4709"/>
<dbReference type="OrthoDB" id="9783799at2"/>
<keyword evidence="3 10" id="KW-0812">Transmembrane</keyword>
<evidence type="ECO:0000313" key="12">
    <source>
        <dbReference type="EMBL" id="ADD44352.1"/>
    </source>
</evidence>
<dbReference type="HOGENOM" id="CLU_082938_1_1_11"/>
<evidence type="ECO:0000256" key="9">
    <source>
        <dbReference type="ARBA" id="ARBA00023284"/>
    </source>
</evidence>
<feature type="transmembrane region" description="Helical" evidence="10">
    <location>
        <begin position="109"/>
        <end position="130"/>
    </location>
</feature>
<gene>
    <name evidence="12" type="ordered locus">Snas_4709</name>
</gene>
<evidence type="ECO:0000259" key="11">
    <source>
        <dbReference type="SMART" id="SM00756"/>
    </source>
</evidence>
<keyword evidence="4" id="KW-0874">Quinone</keyword>
<dbReference type="GO" id="GO:0016020">
    <property type="term" value="C:membrane"/>
    <property type="evidence" value="ECO:0007669"/>
    <property type="project" value="UniProtKB-SubCell"/>
</dbReference>
<dbReference type="EMBL" id="CP001778">
    <property type="protein sequence ID" value="ADD44352.1"/>
    <property type="molecule type" value="Genomic_DNA"/>
</dbReference>
<sequence length="208" mass="23597">MSKTDSEDRIGEDTTRPVAERTLGLILTIGGVIGLIASWALAVEKIAMLRDPDYTPSCSINPVLSCGSVMETAQAELFGFPNPFIGLMSFPVVITVGVLVLSRVRLPRWIWWGMQLGTLLGAVFITWLFIQSLYSIGALCPYCMVVWAMVMPIFWYTTVYNISRRNFSKTDGEVGDWLYLHWAGLVLWVFVLLILIMIRFWSYWQTLL</sequence>
<keyword evidence="9" id="KW-0676">Redox-active center</keyword>
<keyword evidence="8" id="KW-1015">Disulfide bond</keyword>
<dbReference type="RefSeq" id="WP_013019923.1">
    <property type="nucleotide sequence ID" value="NC_013947.1"/>
</dbReference>
<dbReference type="eggNOG" id="COG4243">
    <property type="taxonomic scope" value="Bacteria"/>
</dbReference>
<reference evidence="12 13" key="1">
    <citation type="journal article" date="2009" name="Stand. Genomic Sci.">
        <title>Complete genome sequence of Stackebrandtia nassauensis type strain (LLR-40K-21).</title>
        <authorList>
            <person name="Munk C."/>
            <person name="Lapidus A."/>
            <person name="Copeland A."/>
            <person name="Jando M."/>
            <person name="Mayilraj S."/>
            <person name="Glavina Del Rio T."/>
            <person name="Nolan M."/>
            <person name="Chen F."/>
            <person name="Lucas S."/>
            <person name="Tice H."/>
            <person name="Cheng J.F."/>
            <person name="Han C."/>
            <person name="Detter J.C."/>
            <person name="Bruce D."/>
            <person name="Goodwin L."/>
            <person name="Chain P."/>
            <person name="Pitluck S."/>
            <person name="Goker M."/>
            <person name="Ovchinikova G."/>
            <person name="Pati A."/>
            <person name="Ivanova N."/>
            <person name="Mavromatis K."/>
            <person name="Chen A."/>
            <person name="Palaniappan K."/>
            <person name="Land M."/>
            <person name="Hauser L."/>
            <person name="Chang Y.J."/>
            <person name="Jeffries C.D."/>
            <person name="Bristow J."/>
            <person name="Eisen J.A."/>
            <person name="Markowitz V."/>
            <person name="Hugenholtz P."/>
            <person name="Kyrpides N.C."/>
            <person name="Klenk H.P."/>
        </authorList>
    </citation>
    <scope>NUCLEOTIDE SEQUENCE [LARGE SCALE GENOMIC DNA]</scope>
    <source>
        <strain evidence="13">DSM 44728 / CIP 108903 / NRRL B-16338 / NBRC 102104 / LLR-40K-21</strain>
    </source>
</reference>
<dbReference type="GO" id="GO:0016491">
    <property type="term" value="F:oxidoreductase activity"/>
    <property type="evidence" value="ECO:0007669"/>
    <property type="project" value="UniProtKB-KW"/>
</dbReference>
<keyword evidence="13" id="KW-1185">Reference proteome</keyword>
<dbReference type="Gene3D" id="1.20.1440.130">
    <property type="entry name" value="VKOR domain"/>
    <property type="match status" value="1"/>
</dbReference>
<dbReference type="Proteomes" id="UP000000844">
    <property type="component" value="Chromosome"/>
</dbReference>
<keyword evidence="7 10" id="KW-0472">Membrane</keyword>
<evidence type="ECO:0000256" key="8">
    <source>
        <dbReference type="ARBA" id="ARBA00023157"/>
    </source>
</evidence>